<dbReference type="RefSeq" id="WP_339968621.1">
    <property type="nucleotide sequence ID" value="NZ_JBBHJY010000008.1"/>
</dbReference>
<dbReference type="Proteomes" id="UP001379235">
    <property type="component" value="Unassembled WGS sequence"/>
</dbReference>
<keyword evidence="3" id="KW-1185">Reference proteome</keyword>
<accession>A0ABU8SCQ4</accession>
<sequence length="479" mass="50578">MVALATASAGLATSAKDRPEPGLQGQTMQGEAVVLAQPYAKGLRRIGHDSIRGRDTNVQLAWVDHCAYVSSTAGPFPIIGTLKGDPALTGVAVIDVSNPRKPKTVKLLRDRGSAASLEVLHAVTAKGRKVLIAGAYHGGAHAAGTSGAKEHDPAAQGAWLDVYDVSDCANPKLMSEVEWPENSHSARLSPDGRLVYGTNLSPFTGSGGIQVMDISDLAKPHFLGKFGATKADGSTFEFASHEVSFSPDGRRMYAGVNASLGGDLNIGIKLLPPSQKSLGPDGGGVYIFDNTDFVEGRADPKLRLLGTMPGGGWHSVVPARIGGVNYLVGGAELGACPGTWPRITNIADEKRPFLAGEFKLAMNQQANCPVPTAADRASGGIVPPPGTATLHYNAVDSPVDTKLGLFNFMWGGLRVVDLRKPAQPQEVAYFKPGDVCTGHVRFLPESGQIWVVCNASGFHVLELSPRVRAEMRRQPRKSL</sequence>
<dbReference type="Gene3D" id="2.130.10.10">
    <property type="entry name" value="YVTN repeat-like/Quinoprotein amine dehydrogenase"/>
    <property type="match status" value="1"/>
</dbReference>
<reference evidence="2 3" key="1">
    <citation type="submission" date="2024-03" db="EMBL/GenBank/DDBJ databases">
        <authorList>
            <person name="Jo J.-H."/>
        </authorList>
    </citation>
    <scope>NUCLEOTIDE SEQUENCE [LARGE SCALE GENOMIC DNA]</scope>
    <source>
        <strain evidence="2 3">AS3R-12</strain>
    </source>
</reference>
<feature type="region of interest" description="Disordered" evidence="1">
    <location>
        <begin position="1"/>
        <end position="27"/>
    </location>
</feature>
<dbReference type="SUPFAM" id="SSF75011">
    <property type="entry name" value="3-carboxy-cis,cis-mucoante lactonizing enzyme"/>
    <property type="match status" value="1"/>
</dbReference>
<evidence type="ECO:0000313" key="2">
    <source>
        <dbReference type="EMBL" id="MEJ6011346.1"/>
    </source>
</evidence>
<organism evidence="2 3">
    <name type="scientific">Novosphingobium aquae</name>
    <dbReference type="NCBI Taxonomy" id="3133435"/>
    <lineage>
        <taxon>Bacteria</taxon>
        <taxon>Pseudomonadati</taxon>
        <taxon>Pseudomonadota</taxon>
        <taxon>Alphaproteobacteria</taxon>
        <taxon>Sphingomonadales</taxon>
        <taxon>Sphingomonadaceae</taxon>
        <taxon>Novosphingobium</taxon>
    </lineage>
</organism>
<dbReference type="EMBL" id="JBBHJY010000008">
    <property type="protein sequence ID" value="MEJ6011346.1"/>
    <property type="molecule type" value="Genomic_DNA"/>
</dbReference>
<evidence type="ECO:0000313" key="3">
    <source>
        <dbReference type="Proteomes" id="UP001379235"/>
    </source>
</evidence>
<name>A0ABU8SCQ4_9SPHN</name>
<protein>
    <recommendedName>
        <fullName evidence="4">LVIVD repeat-containing protein</fullName>
    </recommendedName>
</protein>
<proteinExistence type="predicted"/>
<gene>
    <name evidence="2" type="ORF">WG900_15610</name>
</gene>
<evidence type="ECO:0008006" key="4">
    <source>
        <dbReference type="Google" id="ProtNLM"/>
    </source>
</evidence>
<dbReference type="InterPro" id="IPR015943">
    <property type="entry name" value="WD40/YVTN_repeat-like_dom_sf"/>
</dbReference>
<feature type="compositionally biased region" description="Low complexity" evidence="1">
    <location>
        <begin position="1"/>
        <end position="14"/>
    </location>
</feature>
<evidence type="ECO:0000256" key="1">
    <source>
        <dbReference type="SAM" id="MobiDB-lite"/>
    </source>
</evidence>
<comment type="caution">
    <text evidence="2">The sequence shown here is derived from an EMBL/GenBank/DDBJ whole genome shotgun (WGS) entry which is preliminary data.</text>
</comment>